<dbReference type="RefSeq" id="WP_313976855.1">
    <property type="nucleotide sequence ID" value="NZ_JASJOS010000003.1"/>
</dbReference>
<evidence type="ECO:0000313" key="3">
    <source>
        <dbReference type="Proteomes" id="UP001241110"/>
    </source>
</evidence>
<dbReference type="AlphaFoldDB" id="A0AAE3QMY1"/>
<sequence>MALFEIWYKIVERWEGGYVNDPKDRGGETYKGVTKKFNSTWKGWVIIERYKAEYLKKTGKALPRNWFAPKEDTELELLVQQAAKKSFWDVFKADQIKDQNVANILVDFGWHSGTGTATKLLQGALNIPKTGVFNEYVLTVINNTDGKKLFLAIQKARLDLFDSLVKRDPNQQKFLKGWQNRVNSFIYQ</sequence>
<dbReference type="InterPro" id="IPR023346">
    <property type="entry name" value="Lysozyme-like_dom_sf"/>
</dbReference>
<reference evidence="2" key="1">
    <citation type="submission" date="2023-05" db="EMBL/GenBank/DDBJ databases">
        <authorList>
            <person name="Zhang X."/>
        </authorList>
    </citation>
    <scope>NUCLEOTIDE SEQUENCE</scope>
    <source>
        <strain evidence="2">YF14B1</strain>
    </source>
</reference>
<dbReference type="GO" id="GO:0016787">
    <property type="term" value="F:hydrolase activity"/>
    <property type="evidence" value="ECO:0007669"/>
    <property type="project" value="UniProtKB-KW"/>
</dbReference>
<evidence type="ECO:0000259" key="1">
    <source>
        <dbReference type="Pfam" id="PF05838"/>
    </source>
</evidence>
<dbReference type="InterPro" id="IPR008565">
    <property type="entry name" value="TtsA-like_GH18_dom"/>
</dbReference>
<name>A0AAE3QMY1_9BACT</name>
<dbReference type="Pfam" id="PF05838">
    <property type="entry name" value="Glyco_hydro_108"/>
    <property type="match status" value="1"/>
</dbReference>
<dbReference type="Gene3D" id="1.20.141.10">
    <property type="entry name" value="Chitosanase, subunit A, domain 1"/>
    <property type="match status" value="1"/>
</dbReference>
<feature type="domain" description="TtsA-like Glycoside hydrolase family 108" evidence="1">
    <location>
        <begin position="10"/>
        <end position="113"/>
    </location>
</feature>
<protein>
    <submittedName>
        <fullName evidence="2">Glycosyl hydrolase 108 family protein</fullName>
    </submittedName>
</protein>
<proteinExistence type="predicted"/>
<dbReference type="EMBL" id="JASJOS010000003">
    <property type="protein sequence ID" value="MDJ1480283.1"/>
    <property type="molecule type" value="Genomic_DNA"/>
</dbReference>
<comment type="caution">
    <text evidence="2">The sequence shown here is derived from an EMBL/GenBank/DDBJ whole genome shotgun (WGS) entry which is preliminary data.</text>
</comment>
<evidence type="ECO:0000313" key="2">
    <source>
        <dbReference type="EMBL" id="MDJ1480283.1"/>
    </source>
</evidence>
<gene>
    <name evidence="2" type="ORF">QNI16_07290</name>
</gene>
<dbReference type="Proteomes" id="UP001241110">
    <property type="component" value="Unassembled WGS sequence"/>
</dbReference>
<keyword evidence="2" id="KW-0378">Hydrolase</keyword>
<accession>A0AAE3QMY1</accession>
<organism evidence="2 3">
    <name type="scientific">Xanthocytophaga flava</name>
    <dbReference type="NCBI Taxonomy" id="3048013"/>
    <lineage>
        <taxon>Bacteria</taxon>
        <taxon>Pseudomonadati</taxon>
        <taxon>Bacteroidota</taxon>
        <taxon>Cytophagia</taxon>
        <taxon>Cytophagales</taxon>
        <taxon>Rhodocytophagaceae</taxon>
        <taxon>Xanthocytophaga</taxon>
    </lineage>
</organism>
<dbReference type="SUPFAM" id="SSF53955">
    <property type="entry name" value="Lysozyme-like"/>
    <property type="match status" value="1"/>
</dbReference>